<dbReference type="Proteomes" id="UP000060699">
    <property type="component" value="Chromosome"/>
</dbReference>
<organism evidence="7 8">
    <name type="scientific">Roseateles depolymerans</name>
    <dbReference type="NCBI Taxonomy" id="76731"/>
    <lineage>
        <taxon>Bacteria</taxon>
        <taxon>Pseudomonadati</taxon>
        <taxon>Pseudomonadota</taxon>
        <taxon>Betaproteobacteria</taxon>
        <taxon>Burkholderiales</taxon>
        <taxon>Sphaerotilaceae</taxon>
        <taxon>Roseateles</taxon>
    </lineage>
</organism>
<evidence type="ECO:0000256" key="3">
    <source>
        <dbReference type="ARBA" id="ARBA00022857"/>
    </source>
</evidence>
<dbReference type="PANTHER" id="PTHR34354:SF1">
    <property type="entry name" value="NADPH-DEPENDENT 7-CYANO-7-DEAZAGUANINE REDUCTASE"/>
    <property type="match status" value="1"/>
</dbReference>
<dbReference type="KEGG" id="rdp:RD2015_2319"/>
<dbReference type="EC" id="1.7.1.13" evidence="5"/>
<protein>
    <recommendedName>
        <fullName evidence="5">NADPH-dependent 7-cyano-7-deazaguanine reductase</fullName>
        <ecNumber evidence="5">1.7.1.13</ecNumber>
    </recommendedName>
    <alternativeName>
        <fullName evidence="5">7-cyano-7-carbaguanine reductase</fullName>
    </alternativeName>
    <alternativeName>
        <fullName evidence="5">NADPH-dependent nitrile oxidoreductase</fullName>
    </alternativeName>
    <alternativeName>
        <fullName evidence="5">PreQ(0) reductase</fullName>
    </alternativeName>
</protein>
<dbReference type="HAMAP" id="MF_00818">
    <property type="entry name" value="QueF_type1"/>
    <property type="match status" value="1"/>
</dbReference>
<dbReference type="Pfam" id="PF14489">
    <property type="entry name" value="QueF"/>
    <property type="match status" value="1"/>
</dbReference>
<dbReference type="PANTHER" id="PTHR34354">
    <property type="entry name" value="NADPH-DEPENDENT 7-CYANO-7-DEAZAGUANINE REDUCTASE"/>
    <property type="match status" value="1"/>
</dbReference>
<keyword evidence="3 5" id="KW-0521">NADP</keyword>
<dbReference type="PATRIC" id="fig|76731.3.peg.2374"/>
<evidence type="ECO:0000256" key="4">
    <source>
        <dbReference type="ARBA" id="ARBA00023002"/>
    </source>
</evidence>
<comment type="catalytic activity">
    <reaction evidence="5">
        <text>7-aminomethyl-7-carbaguanine + 2 NADP(+) = 7-cyano-7-carbaguanine + 2 NADPH + 3 H(+)</text>
        <dbReference type="Rhea" id="RHEA:13409"/>
        <dbReference type="ChEBI" id="CHEBI:15378"/>
        <dbReference type="ChEBI" id="CHEBI:45075"/>
        <dbReference type="ChEBI" id="CHEBI:57783"/>
        <dbReference type="ChEBI" id="CHEBI:58349"/>
        <dbReference type="ChEBI" id="CHEBI:58703"/>
        <dbReference type="EC" id="1.7.1.13"/>
    </reaction>
</comment>
<feature type="active site" description="Proton donor" evidence="5">
    <location>
        <position position="98"/>
    </location>
</feature>
<dbReference type="SUPFAM" id="SSF55620">
    <property type="entry name" value="Tetrahydrobiopterin biosynthesis enzymes-like"/>
    <property type="match status" value="1"/>
</dbReference>
<dbReference type="GO" id="GO:0033739">
    <property type="term" value="F:preQ1 synthase activity"/>
    <property type="evidence" value="ECO:0007669"/>
    <property type="project" value="UniProtKB-UniRule"/>
</dbReference>
<accession>A0A0U3CZM4</accession>
<feature type="active site" description="Thioimide intermediate" evidence="5">
    <location>
        <position position="91"/>
    </location>
</feature>
<dbReference type="GO" id="GO:0008616">
    <property type="term" value="P:tRNA queuosine(34) biosynthetic process"/>
    <property type="evidence" value="ECO:0007669"/>
    <property type="project" value="UniProtKB-UniRule"/>
</dbReference>
<evidence type="ECO:0000256" key="1">
    <source>
        <dbReference type="ARBA" id="ARBA00022490"/>
    </source>
</evidence>
<dbReference type="STRING" id="76731.RD2015_2319"/>
<dbReference type="AlphaFoldDB" id="A0A0U3CZM4"/>
<dbReference type="InterPro" id="IPR043133">
    <property type="entry name" value="GTP-CH-I_C/QueF"/>
</dbReference>
<feature type="compositionally biased region" description="Low complexity" evidence="6">
    <location>
        <begin position="1"/>
        <end position="19"/>
    </location>
</feature>
<comment type="function">
    <text evidence="5">Catalyzes the NADPH-dependent reduction of 7-cyano-7-deazaguanine (preQ0) to 7-aminomethyl-7-deazaguanine (preQ1).</text>
</comment>
<feature type="region of interest" description="Disordered" evidence="6">
    <location>
        <begin position="1"/>
        <end position="67"/>
    </location>
</feature>
<proteinExistence type="inferred from homology"/>
<dbReference type="InterPro" id="IPR016856">
    <property type="entry name" value="QueF_type1"/>
</dbReference>
<dbReference type="Gene3D" id="3.30.1130.10">
    <property type="match status" value="1"/>
</dbReference>
<keyword evidence="8" id="KW-1185">Reference proteome</keyword>
<evidence type="ECO:0000256" key="6">
    <source>
        <dbReference type="SAM" id="MobiDB-lite"/>
    </source>
</evidence>
<comment type="pathway">
    <text evidence="5">tRNA modification; tRNA-queuosine biosynthesis.</text>
</comment>
<evidence type="ECO:0000256" key="2">
    <source>
        <dbReference type="ARBA" id="ARBA00022785"/>
    </source>
</evidence>
<feature type="binding site" evidence="5">
    <location>
        <begin position="113"/>
        <end position="115"/>
    </location>
    <ligand>
        <name>substrate</name>
    </ligand>
</feature>
<dbReference type="GO" id="GO:0005737">
    <property type="term" value="C:cytoplasm"/>
    <property type="evidence" value="ECO:0007669"/>
    <property type="project" value="UniProtKB-SubCell"/>
</dbReference>
<dbReference type="UniPathway" id="UPA00392"/>
<keyword evidence="2 5" id="KW-0671">Queuosine biosynthesis</keyword>
<evidence type="ECO:0000313" key="7">
    <source>
        <dbReference type="EMBL" id="ALV06790.1"/>
    </source>
</evidence>
<dbReference type="InterPro" id="IPR029500">
    <property type="entry name" value="QueF"/>
</dbReference>
<reference evidence="7 8" key="1">
    <citation type="submission" date="2015-12" db="EMBL/GenBank/DDBJ databases">
        <title>Complete genome of Roseateles depolymerans KCTC 42856.</title>
        <authorList>
            <person name="Kim K.M."/>
        </authorList>
    </citation>
    <scope>NUCLEOTIDE SEQUENCE [LARGE SCALE GENOMIC DNA]</scope>
    <source>
        <strain evidence="7 8">KCTC 42856</strain>
    </source>
</reference>
<evidence type="ECO:0000313" key="8">
    <source>
        <dbReference type="Proteomes" id="UP000060699"/>
    </source>
</evidence>
<dbReference type="EMBL" id="CP013729">
    <property type="protein sequence ID" value="ALV06790.1"/>
    <property type="molecule type" value="Genomic_DNA"/>
</dbReference>
<gene>
    <name evidence="5" type="primary">queF</name>
    <name evidence="7" type="ORF">RD2015_2319</name>
</gene>
<dbReference type="NCBIfam" id="TIGR03139">
    <property type="entry name" value="QueF-II"/>
    <property type="match status" value="1"/>
</dbReference>
<keyword evidence="1 5" id="KW-0963">Cytoplasm</keyword>
<dbReference type="InterPro" id="IPR050084">
    <property type="entry name" value="NADPH_dep_7-cyano-7-deazaG_red"/>
</dbReference>
<feature type="binding site" evidence="5">
    <location>
        <begin position="132"/>
        <end position="133"/>
    </location>
    <ligand>
        <name>substrate</name>
    </ligand>
</feature>
<sequence>MAKTTSAKTSSAAASTDSKPAPKAERNAALKPTASEAKGANKGKPAAQPKMREMPPNPPSAPSKEIHVFPNPAPERDYVIQFQVPEFTCHCPLTGQPDFAHFTIDMIADEYCVELKSLKMYFWSYRNEGAFHEKVTNTILDDIVKVTKPRYIRITAKWYVRGGIYTNVVAEHRKKGWKPLPAVDIPSHSFESGLLR</sequence>
<evidence type="ECO:0000256" key="5">
    <source>
        <dbReference type="HAMAP-Rule" id="MF_00818"/>
    </source>
</evidence>
<comment type="similarity">
    <text evidence="5">Belongs to the GTP cyclohydrolase I family. QueF type 1 subfamily.</text>
</comment>
<keyword evidence="4 5" id="KW-0560">Oxidoreductase</keyword>
<comment type="subcellular location">
    <subcellularLocation>
        <location evidence="5">Cytoplasm</location>
    </subcellularLocation>
</comment>
<name>A0A0U3CZM4_9BURK</name>